<name>A0AAP8NKE8_9BACT</name>
<dbReference type="EMBL" id="PJKN01000005">
    <property type="protein sequence ID" value="PNC54694.1"/>
    <property type="molecule type" value="Genomic_DNA"/>
</dbReference>
<proteinExistence type="predicted"/>
<evidence type="ECO:0000313" key="2">
    <source>
        <dbReference type="Proteomes" id="UP000235914"/>
    </source>
</evidence>
<gene>
    <name evidence="1" type="ORF">CXU09_09135</name>
</gene>
<comment type="caution">
    <text evidence="1">The sequence shown here is derived from an EMBL/GenBank/DDBJ whole genome shotgun (WGS) entry which is preliminary data.</text>
</comment>
<dbReference type="Proteomes" id="UP000235914">
    <property type="component" value="Unassembled WGS sequence"/>
</dbReference>
<organism evidence="1 2">
    <name type="scientific">Akkermansia muciniphila</name>
    <dbReference type="NCBI Taxonomy" id="239935"/>
    <lineage>
        <taxon>Bacteria</taxon>
        <taxon>Pseudomonadati</taxon>
        <taxon>Verrucomicrobiota</taxon>
        <taxon>Verrucomicrobiia</taxon>
        <taxon>Verrucomicrobiales</taxon>
        <taxon>Akkermansiaceae</taxon>
        <taxon>Akkermansia</taxon>
    </lineage>
</organism>
<dbReference type="AlphaFoldDB" id="A0AAP8NKE8"/>
<evidence type="ECO:0000313" key="1">
    <source>
        <dbReference type="EMBL" id="PNC54694.1"/>
    </source>
</evidence>
<reference evidence="1 2" key="1">
    <citation type="journal article" date="2017" name="BMC Genomics">
        <title>Genome sequencing of 39 Akkermansia muciniphila isolates reveals its population structure, genomic and functional diverisity, and global distribution in mammalian gut microbiotas.</title>
        <authorList>
            <person name="Guo X."/>
            <person name="Li S."/>
            <person name="Zhang J."/>
            <person name="Wu F."/>
            <person name="Li X."/>
            <person name="Wu D."/>
            <person name="Zhang M."/>
            <person name="Ou Z."/>
            <person name="Jie Z."/>
            <person name="Yan Q."/>
            <person name="Li P."/>
            <person name="Yi J."/>
            <person name="Peng Y."/>
        </authorList>
    </citation>
    <scope>NUCLEOTIDE SEQUENCE [LARGE SCALE GENOMIC DNA]</scope>
    <source>
        <strain evidence="1 2">GP43</strain>
    </source>
</reference>
<protein>
    <submittedName>
        <fullName evidence="1">Uncharacterized protein</fullName>
    </submittedName>
</protein>
<accession>A0AAP8NKE8</accession>
<sequence length="92" mass="10986">MENTELQWENHSGEPAIWQMHFTIYQCRWCGSSCFGKIREYPVQERVLMQPLRSECVQKEMLFPIWKYKAVNENMRKKSFSGISHNTMPVKA</sequence>